<dbReference type="GO" id="GO:0017061">
    <property type="term" value="F:S-methyl-5-thioadenosine phosphorylase activity"/>
    <property type="evidence" value="ECO:0007669"/>
    <property type="project" value="UniProtKB-EC"/>
</dbReference>
<reference evidence="14" key="1">
    <citation type="submission" date="2016-10" db="EMBL/GenBank/DDBJ databases">
        <authorList>
            <person name="Varghese N."/>
            <person name="Submissions S."/>
        </authorList>
    </citation>
    <scope>NUCLEOTIDE SEQUENCE [LARGE SCALE GENOMIC DNA]</scope>
    <source>
        <strain evidence="14">CGMCC 1.11012</strain>
    </source>
</reference>
<comment type="catalytic activity">
    <reaction evidence="1">
        <text>inosine + phosphate = alpha-D-ribose 1-phosphate + hypoxanthine</text>
        <dbReference type="Rhea" id="RHEA:27646"/>
        <dbReference type="ChEBI" id="CHEBI:17368"/>
        <dbReference type="ChEBI" id="CHEBI:17596"/>
        <dbReference type="ChEBI" id="CHEBI:43474"/>
        <dbReference type="ChEBI" id="CHEBI:57720"/>
        <dbReference type="EC" id="2.4.2.1"/>
    </reaction>
    <physiologicalReaction direction="left-to-right" evidence="1">
        <dbReference type="Rhea" id="RHEA:27647"/>
    </physiologicalReaction>
</comment>
<evidence type="ECO:0000256" key="7">
    <source>
        <dbReference type="ARBA" id="ARBA00022801"/>
    </source>
</evidence>
<evidence type="ECO:0000256" key="11">
    <source>
        <dbReference type="ARBA" id="ARBA00049893"/>
    </source>
</evidence>
<evidence type="ECO:0000256" key="8">
    <source>
        <dbReference type="ARBA" id="ARBA00022833"/>
    </source>
</evidence>
<organism evidence="13 14">
    <name type="scientific">Paenibacillus typhae</name>
    <dbReference type="NCBI Taxonomy" id="1174501"/>
    <lineage>
        <taxon>Bacteria</taxon>
        <taxon>Bacillati</taxon>
        <taxon>Bacillota</taxon>
        <taxon>Bacilli</taxon>
        <taxon>Bacillales</taxon>
        <taxon>Paenibacillaceae</taxon>
        <taxon>Paenibacillus</taxon>
    </lineage>
</organism>
<comment type="similarity">
    <text evidence="4 12">Belongs to the purine nucleoside phosphorylase YfiH/LACC1 family.</text>
</comment>
<keyword evidence="7" id="KW-0378">Hydrolase</keyword>
<dbReference type="Pfam" id="PF02578">
    <property type="entry name" value="Cu-oxidase_4"/>
    <property type="match status" value="1"/>
</dbReference>
<dbReference type="InterPro" id="IPR038371">
    <property type="entry name" value="Cu_polyphenol_OxRdtase_sf"/>
</dbReference>
<keyword evidence="8" id="KW-0862">Zinc</keyword>
<keyword evidence="14" id="KW-1185">Reference proteome</keyword>
<dbReference type="InterPro" id="IPR003730">
    <property type="entry name" value="Cu_polyphenol_OxRdtase"/>
</dbReference>
<evidence type="ECO:0000256" key="1">
    <source>
        <dbReference type="ARBA" id="ARBA00000553"/>
    </source>
</evidence>
<dbReference type="SUPFAM" id="SSF64438">
    <property type="entry name" value="CNF1/YfiH-like putative cysteine hydrolases"/>
    <property type="match status" value="1"/>
</dbReference>
<comment type="function">
    <text evidence="3">Purine nucleoside enzyme that catalyzes the phosphorolysis of adenosine and inosine nucleosides, yielding D-ribose 1-phosphate and the respective free bases, adenine and hypoxanthine. Also catalyzes the phosphorolysis of S-methyl-5'-thioadenosine into adenine and S-methyl-5-thio-alpha-D-ribose 1-phosphate. Also has adenosine deaminase activity.</text>
</comment>
<dbReference type="InterPro" id="IPR011324">
    <property type="entry name" value="Cytotoxic_necrot_fac-like_cat"/>
</dbReference>
<accession>A0A1G8HRA0</accession>
<evidence type="ECO:0000256" key="3">
    <source>
        <dbReference type="ARBA" id="ARBA00003215"/>
    </source>
</evidence>
<keyword evidence="6" id="KW-0479">Metal-binding</keyword>
<evidence type="ECO:0000256" key="2">
    <source>
        <dbReference type="ARBA" id="ARBA00001947"/>
    </source>
</evidence>
<dbReference type="PANTHER" id="PTHR30616">
    <property type="entry name" value="UNCHARACTERIZED PROTEIN YFIH"/>
    <property type="match status" value="1"/>
</dbReference>
<gene>
    <name evidence="13" type="ORF">SAMN05216192_1039</name>
</gene>
<protein>
    <recommendedName>
        <fullName evidence="12">Purine nucleoside phosphorylase</fullName>
    </recommendedName>
</protein>
<evidence type="ECO:0000256" key="5">
    <source>
        <dbReference type="ARBA" id="ARBA00022679"/>
    </source>
</evidence>
<comment type="catalytic activity">
    <reaction evidence="10">
        <text>adenosine + phosphate = alpha-D-ribose 1-phosphate + adenine</text>
        <dbReference type="Rhea" id="RHEA:27642"/>
        <dbReference type="ChEBI" id="CHEBI:16335"/>
        <dbReference type="ChEBI" id="CHEBI:16708"/>
        <dbReference type="ChEBI" id="CHEBI:43474"/>
        <dbReference type="ChEBI" id="CHEBI:57720"/>
        <dbReference type="EC" id="2.4.2.1"/>
    </reaction>
    <physiologicalReaction direction="left-to-right" evidence="10">
        <dbReference type="Rhea" id="RHEA:27643"/>
    </physiologicalReaction>
</comment>
<comment type="catalytic activity">
    <reaction evidence="9">
        <text>adenosine + H2O + H(+) = inosine + NH4(+)</text>
        <dbReference type="Rhea" id="RHEA:24408"/>
        <dbReference type="ChEBI" id="CHEBI:15377"/>
        <dbReference type="ChEBI" id="CHEBI:15378"/>
        <dbReference type="ChEBI" id="CHEBI:16335"/>
        <dbReference type="ChEBI" id="CHEBI:17596"/>
        <dbReference type="ChEBI" id="CHEBI:28938"/>
        <dbReference type="EC" id="3.5.4.4"/>
    </reaction>
    <physiologicalReaction direction="left-to-right" evidence="9">
        <dbReference type="Rhea" id="RHEA:24409"/>
    </physiologicalReaction>
</comment>
<dbReference type="RefSeq" id="WP_090712249.1">
    <property type="nucleotide sequence ID" value="NZ_CBCSKY010000001.1"/>
</dbReference>
<evidence type="ECO:0000256" key="10">
    <source>
        <dbReference type="ARBA" id="ARBA00048968"/>
    </source>
</evidence>
<name>A0A1G8HRA0_9BACL</name>
<dbReference type="GO" id="GO:0005507">
    <property type="term" value="F:copper ion binding"/>
    <property type="evidence" value="ECO:0007669"/>
    <property type="project" value="TreeGrafter"/>
</dbReference>
<dbReference type="CDD" id="cd16833">
    <property type="entry name" value="YfiH"/>
    <property type="match status" value="1"/>
</dbReference>
<dbReference type="STRING" id="1174501.SAMN05216192_1039"/>
<proteinExistence type="inferred from homology"/>
<evidence type="ECO:0000256" key="6">
    <source>
        <dbReference type="ARBA" id="ARBA00022723"/>
    </source>
</evidence>
<dbReference type="EMBL" id="FNDX01000003">
    <property type="protein sequence ID" value="SDI09206.1"/>
    <property type="molecule type" value="Genomic_DNA"/>
</dbReference>
<comment type="catalytic activity">
    <reaction evidence="11">
        <text>S-methyl-5'-thioadenosine + phosphate = 5-(methylsulfanyl)-alpha-D-ribose 1-phosphate + adenine</text>
        <dbReference type="Rhea" id="RHEA:11852"/>
        <dbReference type="ChEBI" id="CHEBI:16708"/>
        <dbReference type="ChEBI" id="CHEBI:17509"/>
        <dbReference type="ChEBI" id="CHEBI:43474"/>
        <dbReference type="ChEBI" id="CHEBI:58533"/>
        <dbReference type="EC" id="2.4.2.28"/>
    </reaction>
    <physiologicalReaction direction="left-to-right" evidence="11">
        <dbReference type="Rhea" id="RHEA:11853"/>
    </physiologicalReaction>
</comment>
<dbReference type="Gene3D" id="3.60.140.10">
    <property type="entry name" value="CNF1/YfiH-like putative cysteine hydrolases"/>
    <property type="match status" value="1"/>
</dbReference>
<evidence type="ECO:0000256" key="9">
    <source>
        <dbReference type="ARBA" id="ARBA00047989"/>
    </source>
</evidence>
<evidence type="ECO:0000256" key="12">
    <source>
        <dbReference type="RuleBase" id="RU361274"/>
    </source>
</evidence>
<evidence type="ECO:0000256" key="4">
    <source>
        <dbReference type="ARBA" id="ARBA00007353"/>
    </source>
</evidence>
<dbReference type="Proteomes" id="UP000199050">
    <property type="component" value="Unassembled WGS sequence"/>
</dbReference>
<evidence type="ECO:0000313" key="14">
    <source>
        <dbReference type="Proteomes" id="UP000199050"/>
    </source>
</evidence>
<dbReference type="PANTHER" id="PTHR30616:SF2">
    <property type="entry name" value="PURINE NUCLEOSIDE PHOSPHORYLASE LACC1"/>
    <property type="match status" value="1"/>
</dbReference>
<evidence type="ECO:0000313" key="13">
    <source>
        <dbReference type="EMBL" id="SDI09206.1"/>
    </source>
</evidence>
<dbReference type="AlphaFoldDB" id="A0A1G8HRA0"/>
<dbReference type="OrthoDB" id="4279at2"/>
<dbReference type="NCBIfam" id="TIGR00726">
    <property type="entry name" value="peptidoglycan editing factor PgeF"/>
    <property type="match status" value="1"/>
</dbReference>
<dbReference type="GO" id="GO:0016787">
    <property type="term" value="F:hydrolase activity"/>
    <property type="evidence" value="ECO:0007669"/>
    <property type="project" value="UniProtKB-KW"/>
</dbReference>
<keyword evidence="5" id="KW-0808">Transferase</keyword>
<comment type="cofactor">
    <cofactor evidence="2">
        <name>Zn(2+)</name>
        <dbReference type="ChEBI" id="CHEBI:29105"/>
    </cofactor>
</comment>
<sequence length="284" mass="30798">MEPFIQSKGLPVLLEVEPWQVHTEITAGFTGRAGGAGKPPYDGFNCAFHVGDDPEDVLSNRRMLAESLGFSLADWTCGEQTHGKHIAAVTAEDRGRGSTDRASAFPSTDGLMTNVPGVLLTSFYADCVPLYFYDPVQRAVGLAHAGWKGTVAEIAGAMVEAMSGMYGSRPEEIIAAIGPSIGDCCYEVDDYVMNHVRSLEPSLPEPASPETASLLYSVSQSDKGKSMLNLKEMNRRIMIKAGILPTHIECTTWCTSCNPDVFFSYRKEQGVTGRMTSWIGIKES</sequence>